<dbReference type="InterPro" id="IPR027417">
    <property type="entry name" value="P-loop_NTPase"/>
</dbReference>
<dbReference type="PANTHER" id="PTHR43335:SF4">
    <property type="entry name" value="ABC TRANSPORTER, ATP-BINDING PROTEIN"/>
    <property type="match status" value="1"/>
</dbReference>
<evidence type="ECO:0000313" key="7">
    <source>
        <dbReference type="EMBL" id="CAB5137254.1"/>
    </source>
</evidence>
<evidence type="ECO:0000256" key="4">
    <source>
        <dbReference type="ARBA" id="ARBA00022840"/>
    </source>
</evidence>
<keyword evidence="4" id="KW-0067">ATP-binding</keyword>
<dbReference type="InterPro" id="IPR003593">
    <property type="entry name" value="AAA+_ATPase"/>
</dbReference>
<evidence type="ECO:0000313" key="6">
    <source>
        <dbReference type="EMBL" id="CAB4554152.1"/>
    </source>
</evidence>
<evidence type="ECO:0000256" key="2">
    <source>
        <dbReference type="ARBA" id="ARBA00022448"/>
    </source>
</evidence>
<dbReference type="GO" id="GO:0016887">
    <property type="term" value="F:ATP hydrolysis activity"/>
    <property type="evidence" value="ECO:0007669"/>
    <property type="project" value="InterPro"/>
</dbReference>
<evidence type="ECO:0000256" key="3">
    <source>
        <dbReference type="ARBA" id="ARBA00022741"/>
    </source>
</evidence>
<keyword evidence="2" id="KW-0813">Transport</keyword>
<comment type="similarity">
    <text evidence="1">Belongs to the ABC transporter superfamily.</text>
</comment>
<evidence type="ECO:0000256" key="1">
    <source>
        <dbReference type="ARBA" id="ARBA00005417"/>
    </source>
</evidence>
<dbReference type="PANTHER" id="PTHR43335">
    <property type="entry name" value="ABC TRANSPORTER, ATP-BINDING PROTEIN"/>
    <property type="match status" value="1"/>
</dbReference>
<gene>
    <name evidence="6" type="ORF">UFOPK1421_01485</name>
    <name evidence="7" type="ORF">UFOPK4422_01705</name>
</gene>
<proteinExistence type="inferred from homology"/>
<dbReference type="Pfam" id="PF00005">
    <property type="entry name" value="ABC_tran"/>
    <property type="match status" value="1"/>
</dbReference>
<dbReference type="EMBL" id="CAEZSL010000217">
    <property type="protein sequence ID" value="CAB4554152.1"/>
    <property type="molecule type" value="Genomic_DNA"/>
</dbReference>
<dbReference type="SMART" id="SM00382">
    <property type="entry name" value="AAA"/>
    <property type="match status" value="1"/>
</dbReference>
<reference evidence="6" key="1">
    <citation type="submission" date="2020-05" db="EMBL/GenBank/DDBJ databases">
        <authorList>
            <person name="Chiriac C."/>
            <person name="Salcher M."/>
            <person name="Ghai R."/>
            <person name="Kavagutti S V."/>
        </authorList>
    </citation>
    <scope>NUCLEOTIDE SEQUENCE</scope>
</reference>
<name>A0A6J6CRN7_9ZZZZ</name>
<dbReference type="PROSITE" id="PS50893">
    <property type="entry name" value="ABC_TRANSPORTER_2"/>
    <property type="match status" value="1"/>
</dbReference>
<dbReference type="AlphaFoldDB" id="A0A6J6CRN7"/>
<dbReference type="SUPFAM" id="SSF52540">
    <property type="entry name" value="P-loop containing nucleoside triphosphate hydrolases"/>
    <property type="match status" value="1"/>
</dbReference>
<evidence type="ECO:0000259" key="5">
    <source>
        <dbReference type="PROSITE" id="PS50893"/>
    </source>
</evidence>
<dbReference type="EMBL" id="CAFBRX010000257">
    <property type="protein sequence ID" value="CAB5137254.1"/>
    <property type="molecule type" value="Genomic_DNA"/>
</dbReference>
<feature type="domain" description="ABC transporter" evidence="5">
    <location>
        <begin position="2"/>
        <end position="227"/>
    </location>
</feature>
<dbReference type="Gene3D" id="3.40.50.300">
    <property type="entry name" value="P-loop containing nucleotide triphosphate hydrolases"/>
    <property type="match status" value="1"/>
</dbReference>
<dbReference type="InterPro" id="IPR003439">
    <property type="entry name" value="ABC_transporter-like_ATP-bd"/>
</dbReference>
<protein>
    <submittedName>
        <fullName evidence="6">Unannotated protein</fullName>
    </submittedName>
</protein>
<accession>A0A6J6CRN7</accession>
<dbReference type="PROSITE" id="PS00211">
    <property type="entry name" value="ABC_TRANSPORTER_1"/>
    <property type="match status" value="1"/>
</dbReference>
<keyword evidence="3" id="KW-0547">Nucleotide-binding</keyword>
<sequence>MITVEGLTKKYGSTIAVDSLSFTVKPGRVTGFLGPNGSGKSTTMRCMIGLDRVQSGTALFDGKSYRELKKPLHEVGTLLDAGNAHSGRTARNHLRWLAMSNGMSPKRVDEVLELVGLMDVAKKRVGQFSLGMKQRLGLAAVLLGDPKVVILDEPANGLDPEGIRWIREMLKHLASQGRSVLVSSHLLSEMALMADDLIVIGKGRLITECTVPDFIDQYAKKWVVVKSPQLTSLVSLAQEQGMHVSMGSDLAEFHGVGAAMIGELAAKNNVVLHELSTQTGSLEDAFLEVTADAVQYHGHAETQSKGVAS</sequence>
<organism evidence="6">
    <name type="scientific">freshwater metagenome</name>
    <dbReference type="NCBI Taxonomy" id="449393"/>
    <lineage>
        <taxon>unclassified sequences</taxon>
        <taxon>metagenomes</taxon>
        <taxon>ecological metagenomes</taxon>
    </lineage>
</organism>
<dbReference type="InterPro" id="IPR017871">
    <property type="entry name" value="ABC_transporter-like_CS"/>
</dbReference>
<dbReference type="GO" id="GO:0005524">
    <property type="term" value="F:ATP binding"/>
    <property type="evidence" value="ECO:0007669"/>
    <property type="project" value="UniProtKB-KW"/>
</dbReference>